<evidence type="ECO:0000313" key="1">
    <source>
        <dbReference type="EMBL" id="VVV00581.1"/>
    </source>
</evidence>
<dbReference type="Proteomes" id="UP000356253">
    <property type="component" value="Unassembled WGS sequence"/>
</dbReference>
<evidence type="ECO:0000313" key="2">
    <source>
        <dbReference type="Proteomes" id="UP000356253"/>
    </source>
</evidence>
<keyword evidence="2" id="KW-1185">Reference proteome</keyword>
<organism evidence="1 2">
    <name type="scientific">Mesonia oceanica</name>
    <dbReference type="NCBI Taxonomy" id="2687242"/>
    <lineage>
        <taxon>Bacteria</taxon>
        <taxon>Pseudomonadati</taxon>
        <taxon>Bacteroidota</taxon>
        <taxon>Flavobacteriia</taxon>
        <taxon>Flavobacteriales</taxon>
        <taxon>Flavobacteriaceae</taxon>
        <taxon>Mesonia</taxon>
    </lineage>
</organism>
<proteinExistence type="predicted"/>
<comment type="caution">
    <text evidence="1">The sequence shown here is derived from an EMBL/GenBank/DDBJ whole genome shotgun (WGS) entry which is preliminary data.</text>
</comment>
<sequence>MKRKILFTILFINTYLSFNLYSQDYKLREVSKAELQKSYSAIDSTAGAEILYYDKEVYYDVSYNSVVLVTEIRKRIKFYNNRPEDLKYATEKIYLYIDGDRESVSKIKAYTYNLVAGEIEETKLDKGQIFEKELSKRYKKVSFTMPKVKKGSVVDIYYKERSPYFFRIDEFNFQFDIPAKKITAKIFTPDGFVFNRIPKGYIYPKFEMETKIDQRMGMKANIYKYDIENVPPLKDEKYVDNIENYRGGVLFELMSTKNSYGIMKHYSKSWEDVARTIAFSNDYENEIKRTNIFEDDIDALIASAEEEQSLELAKDIFNHAKKNLKWNDEKSKYFDKGIRKAYKEKSGNSADINLSLVAMLRYAGFDASPVVISTRDNLKPFFPTVDRLNYVIGRVAIDGEEYFLDATDKYSEFNVLPIRDYNWNGVMVDTPNELWKLINLKKPDASKLINVVTATITEDGKINGKVRTKKSNHYSYLFKKKYFSQSEEDYLRDKETSLDNILINEYETENLEEEGAVSEIFSYEYEKATEKVGDKIFLKPLMFFMEDENPFKLEERKFPVDFVYPFTDKYIINFKIPENYEVTSIPESIKLTFGENSGLYQYIISNNGKFIRLAVDLEMHDSMIMPNNYLFLKQFFNEILKKDNEQIVLTKVK</sequence>
<accession>A0AC61Y7W2</accession>
<reference evidence="1" key="1">
    <citation type="submission" date="2019-09" db="EMBL/GenBank/DDBJ databases">
        <authorList>
            <person name="Rodrigo-Torres L."/>
            <person name="Arahal R. D."/>
            <person name="Lucena T."/>
        </authorList>
    </citation>
    <scope>NUCLEOTIDE SEQUENCE</scope>
    <source>
        <strain evidence="1">ISS653</strain>
    </source>
</reference>
<gene>
    <name evidence="1" type="ORF">FVB9532_01853</name>
</gene>
<dbReference type="EMBL" id="CABVMM010000006">
    <property type="protein sequence ID" value="VVV00581.1"/>
    <property type="molecule type" value="Genomic_DNA"/>
</dbReference>
<protein>
    <submittedName>
        <fullName evidence="1">Uncharacterized protein</fullName>
    </submittedName>
</protein>
<name>A0AC61Y7W2_9FLAO</name>